<dbReference type="InterPro" id="IPR019557">
    <property type="entry name" value="AminoTfrase-like_pln_mobile"/>
</dbReference>
<evidence type="ECO:0000313" key="3">
    <source>
        <dbReference type="Proteomes" id="UP000631114"/>
    </source>
</evidence>
<keyword evidence="3" id="KW-1185">Reference proteome</keyword>
<organism evidence="2 3">
    <name type="scientific">Coptis chinensis</name>
    <dbReference type="NCBI Taxonomy" id="261450"/>
    <lineage>
        <taxon>Eukaryota</taxon>
        <taxon>Viridiplantae</taxon>
        <taxon>Streptophyta</taxon>
        <taxon>Embryophyta</taxon>
        <taxon>Tracheophyta</taxon>
        <taxon>Spermatophyta</taxon>
        <taxon>Magnoliopsida</taxon>
        <taxon>Ranunculales</taxon>
        <taxon>Ranunculaceae</taxon>
        <taxon>Coptidoideae</taxon>
        <taxon>Coptis</taxon>
    </lineage>
</organism>
<sequence>MTLLQAWIYEHFPMFSPPPNMNYVNTLPRVMRWANGMSTYLDPLGALKHFRLMMDKMTRHDVIWNPYGNVRDVCPLEDITFYNGGICFFDIDEVYFGERVLRQFGIQQCIPSAPSPSLSSKNKTGKISTGIVTQYWECRDHYIIPVQNRVPLSQTPWDCVDTYLEWYNVISHPYLVNFNPRDPPPYITLYRPPPCDWNAIVNEIGRLLEVGMSSGGGEIPSEKREYFQRALALMQSKY</sequence>
<dbReference type="Proteomes" id="UP000631114">
    <property type="component" value="Unassembled WGS sequence"/>
</dbReference>
<dbReference type="AlphaFoldDB" id="A0A835M781"/>
<dbReference type="GO" id="GO:0010073">
    <property type="term" value="P:meristem maintenance"/>
    <property type="evidence" value="ECO:0007669"/>
    <property type="project" value="InterPro"/>
</dbReference>
<dbReference type="PANTHER" id="PTHR46033">
    <property type="entry name" value="PROTEIN MAIN-LIKE 2"/>
    <property type="match status" value="1"/>
</dbReference>
<feature type="domain" description="Aminotransferase-like plant mobile" evidence="1">
    <location>
        <begin position="1"/>
        <end position="168"/>
    </location>
</feature>
<reference evidence="2 3" key="1">
    <citation type="submission" date="2020-10" db="EMBL/GenBank/DDBJ databases">
        <title>The Coptis chinensis genome and diversification of protoberbering-type alkaloids.</title>
        <authorList>
            <person name="Wang B."/>
            <person name="Shu S."/>
            <person name="Song C."/>
            <person name="Liu Y."/>
        </authorList>
    </citation>
    <scope>NUCLEOTIDE SEQUENCE [LARGE SCALE GENOMIC DNA]</scope>
    <source>
        <strain evidence="2">HL-2020</strain>
        <tissue evidence="2">Leaf</tissue>
    </source>
</reference>
<dbReference type="EMBL" id="JADFTS010000002">
    <property type="protein sequence ID" value="KAF9622283.1"/>
    <property type="molecule type" value="Genomic_DNA"/>
</dbReference>
<dbReference type="OrthoDB" id="1733861at2759"/>
<evidence type="ECO:0000259" key="1">
    <source>
        <dbReference type="Pfam" id="PF10536"/>
    </source>
</evidence>
<dbReference type="Pfam" id="PF10536">
    <property type="entry name" value="PMD"/>
    <property type="match status" value="1"/>
</dbReference>
<name>A0A835M781_9MAGN</name>
<proteinExistence type="predicted"/>
<gene>
    <name evidence="2" type="ORF">IFM89_031086</name>
</gene>
<dbReference type="PANTHER" id="PTHR46033:SF8">
    <property type="entry name" value="PROTEIN MAINTENANCE OF MERISTEMS-LIKE"/>
    <property type="match status" value="1"/>
</dbReference>
<protein>
    <recommendedName>
        <fullName evidence="1">Aminotransferase-like plant mobile domain-containing protein</fullName>
    </recommendedName>
</protein>
<evidence type="ECO:0000313" key="2">
    <source>
        <dbReference type="EMBL" id="KAF9622283.1"/>
    </source>
</evidence>
<dbReference type="InterPro" id="IPR044824">
    <property type="entry name" value="MAIN-like"/>
</dbReference>
<comment type="caution">
    <text evidence="2">The sequence shown here is derived from an EMBL/GenBank/DDBJ whole genome shotgun (WGS) entry which is preliminary data.</text>
</comment>
<accession>A0A835M781</accession>